<dbReference type="EC" id="3.1.1.10" evidence="2"/>
<proteinExistence type="predicted"/>
<dbReference type="PANTHER" id="PTHR46438:SF11">
    <property type="entry name" value="LIPASE-RELATED"/>
    <property type="match status" value="1"/>
</dbReference>
<dbReference type="AlphaFoldDB" id="A0A1J5S3W7"/>
<name>A0A1J5S3W7_9ZZZZ</name>
<keyword evidence="2" id="KW-0378">Hydrolase</keyword>
<dbReference type="Pfam" id="PF00561">
    <property type="entry name" value="Abhydrolase_1"/>
    <property type="match status" value="1"/>
</dbReference>
<gene>
    <name evidence="2" type="ORF">GALL_150100</name>
</gene>
<dbReference type="InterPro" id="IPR000073">
    <property type="entry name" value="AB_hydrolase_1"/>
</dbReference>
<dbReference type="PANTHER" id="PTHR46438">
    <property type="entry name" value="ALPHA/BETA-HYDROLASES SUPERFAMILY PROTEIN"/>
    <property type="match status" value="1"/>
</dbReference>
<sequence>MKDLSGIGQVAEIQIDNNRTLRYLKAGKGNPLILLHTIRTQLDYFQEVIPTLAKYYTVYALDLPGHGYSSIDTKASYDEPYFRKAVGAFIEQLDLQKITLVGESIGAVLALTVASMMPERVVKVVASNTYDYDTRYADGVRRGNFFANFVIGNYAIPIHGAIFAALENWLFLGIALRGGLRNKSWMPNALLTELNRAGRRKGYRYVERNVFTHWKSWGKARALYSGVRAPVKLIYGDHDWSTMLERQRTAKELGGINVVTIENTGHFGFVDNPQKMIEIVLDS</sequence>
<evidence type="ECO:0000313" key="2">
    <source>
        <dbReference type="EMBL" id="OIR02802.1"/>
    </source>
</evidence>
<comment type="caution">
    <text evidence="2">The sequence shown here is derived from an EMBL/GenBank/DDBJ whole genome shotgun (WGS) entry which is preliminary data.</text>
</comment>
<dbReference type="GO" id="GO:0050357">
    <property type="term" value="F:tropinesterase activity"/>
    <property type="evidence" value="ECO:0007669"/>
    <property type="project" value="UniProtKB-EC"/>
</dbReference>
<dbReference type="SUPFAM" id="SSF53474">
    <property type="entry name" value="alpha/beta-Hydrolases"/>
    <property type="match status" value="1"/>
</dbReference>
<dbReference type="InterPro" id="IPR000639">
    <property type="entry name" value="Epox_hydrolase-like"/>
</dbReference>
<dbReference type="InterPro" id="IPR029058">
    <property type="entry name" value="AB_hydrolase_fold"/>
</dbReference>
<organism evidence="2">
    <name type="scientific">mine drainage metagenome</name>
    <dbReference type="NCBI Taxonomy" id="410659"/>
    <lineage>
        <taxon>unclassified sequences</taxon>
        <taxon>metagenomes</taxon>
        <taxon>ecological metagenomes</taxon>
    </lineage>
</organism>
<dbReference type="Gene3D" id="3.40.50.1820">
    <property type="entry name" value="alpha/beta hydrolase"/>
    <property type="match status" value="1"/>
</dbReference>
<accession>A0A1J5S3W7</accession>
<reference evidence="2" key="1">
    <citation type="submission" date="2016-10" db="EMBL/GenBank/DDBJ databases">
        <title>Sequence of Gallionella enrichment culture.</title>
        <authorList>
            <person name="Poehlein A."/>
            <person name="Muehling M."/>
            <person name="Daniel R."/>
        </authorList>
    </citation>
    <scope>NUCLEOTIDE SEQUENCE</scope>
</reference>
<dbReference type="PRINTS" id="PR00412">
    <property type="entry name" value="EPOXHYDRLASE"/>
</dbReference>
<protein>
    <submittedName>
        <fullName evidence="2">Tropinesterase</fullName>
        <ecNumber evidence="2">3.1.1.10</ecNumber>
    </submittedName>
</protein>
<feature type="domain" description="AB hydrolase-1" evidence="1">
    <location>
        <begin position="30"/>
        <end position="273"/>
    </location>
</feature>
<dbReference type="PRINTS" id="PR00111">
    <property type="entry name" value="ABHYDROLASE"/>
</dbReference>
<dbReference type="EMBL" id="MLJW01000071">
    <property type="protein sequence ID" value="OIR02802.1"/>
    <property type="molecule type" value="Genomic_DNA"/>
</dbReference>
<evidence type="ECO:0000259" key="1">
    <source>
        <dbReference type="Pfam" id="PF00561"/>
    </source>
</evidence>